<keyword evidence="2 5" id="KW-0812">Transmembrane</keyword>
<dbReference type="Gene3D" id="1.20.1280.290">
    <property type="match status" value="1"/>
</dbReference>
<comment type="subcellular location">
    <subcellularLocation>
        <location evidence="1">Membrane</location>
        <topology evidence="1">Multi-pass membrane protein</topology>
    </subcellularLocation>
</comment>
<sequence>MRAELIGVVLNYTIEVAMVLFPLIPYIPFFLSKNRTKLFQQFNSGVCYVLLISNFLRIAFYIGKPYQTFLLLQSVVLIIEMILLLVLASICLNTNTENVFGNVIALPFGIVVVGFFFRNYILFVQIVGTLASIVEVTLAIPQIVQNYKRKSGDGIPYLTILLWMGGDAVKTIYYCISKVPIQFVLCGVVQFLCDVIVGTQKVFYTEKVKHFVELCCSKCTKRKESEQLKEIAMDDSREEIIAICQNFTNRNGWQILKKVKICQV</sequence>
<dbReference type="InterPro" id="IPR052241">
    <property type="entry name" value="SLC66/Scramblase_ANY1"/>
</dbReference>
<dbReference type="GeneID" id="14885581"/>
<dbReference type="AlphaFoldDB" id="A0A0A1U1T1"/>
<dbReference type="Proteomes" id="UP000014680">
    <property type="component" value="Unassembled WGS sequence"/>
</dbReference>
<dbReference type="GO" id="GO:0005829">
    <property type="term" value="C:cytosol"/>
    <property type="evidence" value="ECO:0007669"/>
    <property type="project" value="GOC"/>
</dbReference>
<feature type="transmembrane region" description="Helical" evidence="5">
    <location>
        <begin position="12"/>
        <end position="31"/>
    </location>
</feature>
<feature type="transmembrane region" description="Helical" evidence="5">
    <location>
        <begin position="99"/>
        <end position="117"/>
    </location>
</feature>
<name>A0A0A1U1T1_ENTIV</name>
<feature type="transmembrane region" description="Helical" evidence="5">
    <location>
        <begin position="155"/>
        <end position="173"/>
    </location>
</feature>
<protein>
    <recommendedName>
        <fullName evidence="8">PQ-loop repeat-containing protein</fullName>
    </recommendedName>
</protein>
<evidence type="ECO:0000313" key="7">
    <source>
        <dbReference type="Proteomes" id="UP000014680"/>
    </source>
</evidence>
<dbReference type="KEGG" id="eiv:EIN_162060"/>
<proteinExistence type="predicted"/>
<evidence type="ECO:0000313" key="6">
    <source>
        <dbReference type="EMBL" id="ELP86572.1"/>
    </source>
</evidence>
<dbReference type="Pfam" id="PF04193">
    <property type="entry name" value="PQ-loop"/>
    <property type="match status" value="1"/>
</dbReference>
<dbReference type="OMA" id="TKQHRIT"/>
<feature type="transmembrane region" description="Helical" evidence="5">
    <location>
        <begin position="43"/>
        <end position="63"/>
    </location>
</feature>
<dbReference type="GO" id="GO:0005768">
    <property type="term" value="C:endosome"/>
    <property type="evidence" value="ECO:0007669"/>
    <property type="project" value="TreeGrafter"/>
</dbReference>
<dbReference type="GO" id="GO:0045332">
    <property type="term" value="P:phospholipid translocation"/>
    <property type="evidence" value="ECO:0007669"/>
    <property type="project" value="TreeGrafter"/>
</dbReference>
<dbReference type="VEuPathDB" id="AmoebaDB:EIN_162060"/>
<dbReference type="SMART" id="SM00679">
    <property type="entry name" value="CTNS"/>
    <property type="match status" value="1"/>
</dbReference>
<evidence type="ECO:0000256" key="3">
    <source>
        <dbReference type="ARBA" id="ARBA00022989"/>
    </source>
</evidence>
<keyword evidence="4 5" id="KW-0472">Membrane</keyword>
<feature type="transmembrane region" description="Helical" evidence="5">
    <location>
        <begin position="123"/>
        <end position="143"/>
    </location>
</feature>
<accession>A0A0A1U1T1</accession>
<dbReference type="PANTHER" id="PTHR14856">
    <property type="entry name" value="PQ-LOOP REPEAT-CONTAINING PROTEIN 1-LIKE PROTEIN"/>
    <property type="match status" value="1"/>
</dbReference>
<evidence type="ECO:0000256" key="5">
    <source>
        <dbReference type="SAM" id="Phobius"/>
    </source>
</evidence>
<evidence type="ECO:0000256" key="1">
    <source>
        <dbReference type="ARBA" id="ARBA00004141"/>
    </source>
</evidence>
<dbReference type="OrthoDB" id="292213at2759"/>
<dbReference type="GO" id="GO:0042147">
    <property type="term" value="P:retrograde transport, endosome to Golgi"/>
    <property type="evidence" value="ECO:0007669"/>
    <property type="project" value="TreeGrafter"/>
</dbReference>
<dbReference type="RefSeq" id="XP_004185918.1">
    <property type="nucleotide sequence ID" value="XM_004185870.1"/>
</dbReference>
<gene>
    <name evidence="6" type="ORF">EIN_162060</name>
</gene>
<reference evidence="6 7" key="1">
    <citation type="submission" date="2012-10" db="EMBL/GenBank/DDBJ databases">
        <authorList>
            <person name="Zafar N."/>
            <person name="Inman J."/>
            <person name="Hall N."/>
            <person name="Lorenzi H."/>
            <person name="Caler E."/>
        </authorList>
    </citation>
    <scope>NUCLEOTIDE SEQUENCE [LARGE SCALE GENOMIC DNA]</scope>
    <source>
        <strain evidence="6 7">IP1</strain>
    </source>
</reference>
<evidence type="ECO:0000256" key="2">
    <source>
        <dbReference type="ARBA" id="ARBA00022692"/>
    </source>
</evidence>
<evidence type="ECO:0000256" key="4">
    <source>
        <dbReference type="ARBA" id="ARBA00023136"/>
    </source>
</evidence>
<keyword evidence="7" id="KW-1185">Reference proteome</keyword>
<evidence type="ECO:0008006" key="8">
    <source>
        <dbReference type="Google" id="ProtNLM"/>
    </source>
</evidence>
<dbReference type="GO" id="GO:0016020">
    <property type="term" value="C:membrane"/>
    <property type="evidence" value="ECO:0007669"/>
    <property type="project" value="UniProtKB-SubCell"/>
</dbReference>
<dbReference type="GO" id="GO:0005802">
    <property type="term" value="C:trans-Golgi network"/>
    <property type="evidence" value="ECO:0007669"/>
    <property type="project" value="TreeGrafter"/>
</dbReference>
<dbReference type="EMBL" id="KB206960">
    <property type="protein sequence ID" value="ELP86572.1"/>
    <property type="molecule type" value="Genomic_DNA"/>
</dbReference>
<feature type="transmembrane region" description="Helical" evidence="5">
    <location>
        <begin position="69"/>
        <end position="92"/>
    </location>
</feature>
<organism evidence="6 7">
    <name type="scientific">Entamoeba invadens IP1</name>
    <dbReference type="NCBI Taxonomy" id="370355"/>
    <lineage>
        <taxon>Eukaryota</taxon>
        <taxon>Amoebozoa</taxon>
        <taxon>Evosea</taxon>
        <taxon>Archamoebae</taxon>
        <taxon>Mastigamoebida</taxon>
        <taxon>Entamoebidae</taxon>
        <taxon>Entamoeba</taxon>
    </lineage>
</organism>
<dbReference type="PANTHER" id="PTHR14856:SF9">
    <property type="entry name" value="PQ-LOOP REPEAT-CONTAINING PROTEIN 1"/>
    <property type="match status" value="1"/>
</dbReference>
<dbReference type="InterPro" id="IPR006603">
    <property type="entry name" value="PQ-loop_rpt"/>
</dbReference>
<keyword evidence="3 5" id="KW-1133">Transmembrane helix</keyword>